<dbReference type="Pfam" id="PF00512">
    <property type="entry name" value="HisKA"/>
    <property type="match status" value="1"/>
</dbReference>
<evidence type="ECO:0000256" key="12">
    <source>
        <dbReference type="ARBA" id="ARBA00058004"/>
    </source>
</evidence>
<keyword evidence="19" id="KW-0812">Transmembrane</keyword>
<evidence type="ECO:0000256" key="19">
    <source>
        <dbReference type="SAM" id="Phobius"/>
    </source>
</evidence>
<dbReference type="InterPro" id="IPR011006">
    <property type="entry name" value="CheY-like_superfamily"/>
</dbReference>
<keyword evidence="18" id="KW-0175">Coiled coil</keyword>
<evidence type="ECO:0000256" key="2">
    <source>
        <dbReference type="ARBA" id="ARBA00004370"/>
    </source>
</evidence>
<comment type="subunit">
    <text evidence="13">At low DSF concentrations, interacts with RpfF.</text>
</comment>
<dbReference type="InterPro" id="IPR003594">
    <property type="entry name" value="HATPase_dom"/>
</dbReference>
<keyword evidence="19" id="KW-0472">Membrane</keyword>
<proteinExistence type="predicted"/>
<dbReference type="InterPro" id="IPR004358">
    <property type="entry name" value="Sig_transdc_His_kin-like_C"/>
</dbReference>
<dbReference type="Gene3D" id="1.10.287.130">
    <property type="match status" value="1"/>
</dbReference>
<dbReference type="AlphaFoldDB" id="A0A940YXK9"/>
<dbReference type="PROSITE" id="PS50894">
    <property type="entry name" value="HPT"/>
    <property type="match status" value="1"/>
</dbReference>
<feature type="coiled-coil region" evidence="18">
    <location>
        <begin position="316"/>
        <end position="343"/>
    </location>
</feature>
<name>A0A940YXK9_9BURK</name>
<evidence type="ECO:0000259" key="23">
    <source>
        <dbReference type="PROSITE" id="PS50894"/>
    </source>
</evidence>
<feature type="domain" description="HPt" evidence="23">
    <location>
        <begin position="895"/>
        <end position="983"/>
    </location>
</feature>
<comment type="catalytic activity">
    <reaction evidence="1">
        <text>ATP + protein L-histidine = ADP + protein N-phospho-L-histidine.</text>
        <dbReference type="EC" id="2.7.13.3"/>
    </reaction>
</comment>
<dbReference type="Pfam" id="PF00072">
    <property type="entry name" value="Response_reg"/>
    <property type="match status" value="2"/>
</dbReference>
<dbReference type="PROSITE" id="PS50885">
    <property type="entry name" value="HAMP"/>
    <property type="match status" value="1"/>
</dbReference>
<dbReference type="CDD" id="cd17546">
    <property type="entry name" value="REC_hyHK_CKI1_RcsC-like"/>
    <property type="match status" value="1"/>
</dbReference>
<keyword evidence="25" id="KW-1185">Reference proteome</keyword>
<dbReference type="CDD" id="cd00082">
    <property type="entry name" value="HisKA"/>
    <property type="match status" value="1"/>
</dbReference>
<feature type="transmembrane region" description="Helical" evidence="19">
    <location>
        <begin position="26"/>
        <end position="49"/>
    </location>
</feature>
<feature type="modified residue" description="4-aspartylphosphate" evidence="17">
    <location>
        <position position="788"/>
    </location>
</feature>
<feature type="modified residue" description="4-aspartylphosphate" evidence="17">
    <location>
        <position position="653"/>
    </location>
</feature>
<evidence type="ECO:0000256" key="17">
    <source>
        <dbReference type="PROSITE-ProRule" id="PRU00169"/>
    </source>
</evidence>
<dbReference type="CDD" id="cd00088">
    <property type="entry name" value="HPT"/>
    <property type="match status" value="1"/>
</dbReference>
<feature type="domain" description="Response regulatory" evidence="21">
    <location>
        <begin position="736"/>
        <end position="855"/>
    </location>
</feature>
<dbReference type="FunFam" id="1.10.287.130:FF:000002">
    <property type="entry name" value="Two-component osmosensing histidine kinase"/>
    <property type="match status" value="1"/>
</dbReference>
<keyword evidence="4 17" id="KW-0597">Phosphoprotein</keyword>
<keyword evidence="11" id="KW-0843">Virulence</keyword>
<dbReference type="PRINTS" id="PR00344">
    <property type="entry name" value="BCTRLSENSOR"/>
</dbReference>
<evidence type="ECO:0000256" key="3">
    <source>
        <dbReference type="ARBA" id="ARBA00012438"/>
    </source>
</evidence>
<dbReference type="PANTHER" id="PTHR45339">
    <property type="entry name" value="HYBRID SIGNAL TRANSDUCTION HISTIDINE KINASE J"/>
    <property type="match status" value="1"/>
</dbReference>
<evidence type="ECO:0000313" key="25">
    <source>
        <dbReference type="Proteomes" id="UP000678374"/>
    </source>
</evidence>
<dbReference type="InterPro" id="IPR036641">
    <property type="entry name" value="HPT_dom_sf"/>
</dbReference>
<dbReference type="GO" id="GO:0005524">
    <property type="term" value="F:ATP binding"/>
    <property type="evidence" value="ECO:0007669"/>
    <property type="project" value="UniProtKB-KW"/>
</dbReference>
<evidence type="ECO:0000256" key="11">
    <source>
        <dbReference type="ARBA" id="ARBA00023026"/>
    </source>
</evidence>
<keyword evidence="7" id="KW-0547">Nucleotide-binding</keyword>
<dbReference type="SUPFAM" id="SSF47226">
    <property type="entry name" value="Histidine-containing phosphotransfer domain, HPT domain"/>
    <property type="match status" value="1"/>
</dbReference>
<dbReference type="Gene3D" id="1.20.120.160">
    <property type="entry name" value="HPT domain"/>
    <property type="match status" value="1"/>
</dbReference>
<dbReference type="InterPro" id="IPR001789">
    <property type="entry name" value="Sig_transdc_resp-reg_receiver"/>
</dbReference>
<dbReference type="Pfam" id="PF02518">
    <property type="entry name" value="HATPase_c"/>
    <property type="match status" value="1"/>
</dbReference>
<evidence type="ECO:0000313" key="24">
    <source>
        <dbReference type="EMBL" id="MBQ0961045.1"/>
    </source>
</evidence>
<evidence type="ECO:0000256" key="1">
    <source>
        <dbReference type="ARBA" id="ARBA00000085"/>
    </source>
</evidence>
<evidence type="ECO:0000256" key="16">
    <source>
        <dbReference type="PROSITE-ProRule" id="PRU00110"/>
    </source>
</evidence>
<dbReference type="SMART" id="SM00387">
    <property type="entry name" value="HATPase_c"/>
    <property type="match status" value="1"/>
</dbReference>
<dbReference type="InterPro" id="IPR003661">
    <property type="entry name" value="HisK_dim/P_dom"/>
</dbReference>
<comment type="function">
    <text evidence="12">Member of the two-component regulatory system BvgS/BvgA. Phosphorylates BvgA via a four-step phosphorelay in response to environmental signals.</text>
</comment>
<dbReference type="Proteomes" id="UP000678374">
    <property type="component" value="Unassembled WGS sequence"/>
</dbReference>
<dbReference type="SUPFAM" id="SSF47384">
    <property type="entry name" value="Homodimeric domain of signal transducing histidine kinase"/>
    <property type="match status" value="1"/>
</dbReference>
<keyword evidence="8" id="KW-0418">Kinase</keyword>
<dbReference type="Gene3D" id="6.10.340.10">
    <property type="match status" value="1"/>
</dbReference>
<dbReference type="InterPro" id="IPR036890">
    <property type="entry name" value="HATPase_C_sf"/>
</dbReference>
<dbReference type="EC" id="2.7.13.3" evidence="3"/>
<evidence type="ECO:0000256" key="9">
    <source>
        <dbReference type="ARBA" id="ARBA00022840"/>
    </source>
</evidence>
<dbReference type="CDD" id="cd16922">
    <property type="entry name" value="HATPase_EvgS-ArcB-TorS-like"/>
    <property type="match status" value="1"/>
</dbReference>
<dbReference type="CDD" id="cd00156">
    <property type="entry name" value="REC"/>
    <property type="match status" value="1"/>
</dbReference>
<dbReference type="GO" id="GO:0005886">
    <property type="term" value="C:plasma membrane"/>
    <property type="evidence" value="ECO:0007669"/>
    <property type="project" value="UniProtKB-SubCell"/>
</dbReference>
<dbReference type="SMART" id="SM00448">
    <property type="entry name" value="REC"/>
    <property type="match status" value="2"/>
</dbReference>
<feature type="domain" description="Histidine kinase" evidence="20">
    <location>
        <begin position="350"/>
        <end position="579"/>
    </location>
</feature>
<evidence type="ECO:0000259" key="20">
    <source>
        <dbReference type="PROSITE" id="PS50109"/>
    </source>
</evidence>
<feature type="transmembrane region" description="Helical" evidence="19">
    <location>
        <begin position="243"/>
        <end position="262"/>
    </location>
</feature>
<comment type="caution">
    <text evidence="24">The sequence shown here is derived from an EMBL/GenBank/DDBJ whole genome shotgun (WGS) entry which is preliminary data.</text>
</comment>
<dbReference type="GO" id="GO:0000155">
    <property type="term" value="F:phosphorelay sensor kinase activity"/>
    <property type="evidence" value="ECO:0007669"/>
    <property type="project" value="InterPro"/>
</dbReference>
<evidence type="ECO:0000256" key="6">
    <source>
        <dbReference type="ARBA" id="ARBA00022729"/>
    </source>
</evidence>
<dbReference type="FunFam" id="3.30.565.10:FF:000010">
    <property type="entry name" value="Sensor histidine kinase RcsC"/>
    <property type="match status" value="1"/>
</dbReference>
<dbReference type="SMART" id="SM00388">
    <property type="entry name" value="HisKA"/>
    <property type="match status" value="1"/>
</dbReference>
<dbReference type="SUPFAM" id="SSF55874">
    <property type="entry name" value="ATPase domain of HSP90 chaperone/DNA topoisomerase II/histidine kinase"/>
    <property type="match status" value="1"/>
</dbReference>
<evidence type="ECO:0000256" key="10">
    <source>
        <dbReference type="ARBA" id="ARBA00023012"/>
    </source>
</evidence>
<accession>A0A940YXK9</accession>
<keyword evidence="19" id="KW-1133">Transmembrane helix</keyword>
<dbReference type="Pfam" id="PF01627">
    <property type="entry name" value="Hpt"/>
    <property type="match status" value="1"/>
</dbReference>
<dbReference type="RefSeq" id="WP_210803719.1">
    <property type="nucleotide sequence ID" value="NZ_JAGQDE010000021.1"/>
</dbReference>
<dbReference type="Gene3D" id="3.40.50.2300">
    <property type="match status" value="2"/>
</dbReference>
<evidence type="ECO:0000259" key="22">
    <source>
        <dbReference type="PROSITE" id="PS50885"/>
    </source>
</evidence>
<reference evidence="24" key="1">
    <citation type="submission" date="2021-04" db="EMBL/GenBank/DDBJ databases">
        <title>The genome sequence of Ideonella sp. 4Y11.</title>
        <authorList>
            <person name="Liu Y."/>
        </authorList>
    </citation>
    <scope>NUCLEOTIDE SEQUENCE</scope>
    <source>
        <strain evidence="24">4Y11</strain>
    </source>
</reference>
<dbReference type="InterPro" id="IPR005467">
    <property type="entry name" value="His_kinase_dom"/>
</dbReference>
<dbReference type="SUPFAM" id="SSF52172">
    <property type="entry name" value="CheY-like"/>
    <property type="match status" value="2"/>
</dbReference>
<sequence length="1063" mass="114767">MTAPALSPPAAPPGRPLLSLGRASRVFFGLVTVALLVHGLFLLVIMRAYSAAGEAAARRDAALQLVDDLHHETNRLSTLVRSYVDTAHPRYLRYYYDILAIRQGEKPAPDDANGLYWEHVIAGQREHRLADSQPGVSLQERLRRLQADAAEQQALQDIVDATEALGRLEQVAFAATQGLFDPARQEFVSDGRPDTGYARGIVYSRDYELAHARLVEQVARLEQLTDTRTSGAVNAASTRLRQLIVAALVVDLLVILAMGRAWRGIQRGLLDPVAGLAYTAERLAGGDYAARVPPDTEHLREVAALSATLDLMADSIERDLAARSEHQRELEQARRQAESATQAKSMFLANMSHEIRTPMNAIIGMTHLALGTTLDAQQRDYLEKAHGAATMLLGVLNDILDFSKIEAGKLTLESVPCRIEDVAAQSLLMVRERAQAKRIELLCDLRHPALLGSAGAIWGDPLRLGQVLVNLLTNAVKFTDHGHVRLALDLVGDQAPQPGERALLRLSVEDTGVGMDGDQCARLFQEFTQADGSTTRRYGGTGLGLSISRRLVELMGGRIDVDSTPGQGSTFRIELPVRLAAAPTPIDDQTLARQRVLVVDDQAATRQSVLEQLSALGVGRDGLLEAVADGQTALQRCHEAARIGQPFDLMLLDWVMPDLRGGEVIERLRALGPEAPRVVVMSAYGSDALRREAAAAGALYFIDKPVLPGALQRLLQAESPAPPPAPGMLLPLAGLRALLVEDNPVNRQLATELLRRAGALISTAEDGQQALERLEHDGAEAFDVVLMDLQMPVMDGYEATRRILAHPHWRRLPVVAMTAHALVEERERCLAIGMVGHIPKPIDPPAMLRELARFLPTQPPAASTATLAAPAEEPGLPWPHWPGIDLHTALARCGGETLLRNGLAHFVEHIDGRAASLSAQSREALSPALAREAHTLKGLARQLGMGALADAAQALEQALQSGKDVMAAADQAEAELATLLAALRAEPPWPAREGRGAAAASPEVRATLRRLLADADSEALAHWHSHRDALRAGLPVEQALALDQAIQACDFDAALALLDREAP</sequence>
<keyword evidence="9" id="KW-0067">ATP-binding</keyword>
<dbReference type="InterPro" id="IPR003660">
    <property type="entry name" value="HAMP_dom"/>
</dbReference>
<comment type="subcellular location">
    <subcellularLocation>
        <location evidence="2">Membrane</location>
    </subcellularLocation>
</comment>
<feature type="domain" description="HAMP" evidence="22">
    <location>
        <begin position="267"/>
        <end position="321"/>
    </location>
</feature>
<dbReference type="PROSITE" id="PS50110">
    <property type="entry name" value="RESPONSE_REGULATORY"/>
    <property type="match status" value="2"/>
</dbReference>
<feature type="domain" description="Response regulatory" evidence="21">
    <location>
        <begin position="595"/>
        <end position="719"/>
    </location>
</feature>
<dbReference type="SMART" id="SM00304">
    <property type="entry name" value="HAMP"/>
    <property type="match status" value="1"/>
</dbReference>
<feature type="modified residue" description="Phosphohistidine" evidence="16">
    <location>
        <position position="934"/>
    </location>
</feature>
<evidence type="ECO:0000256" key="8">
    <source>
        <dbReference type="ARBA" id="ARBA00022777"/>
    </source>
</evidence>
<dbReference type="PANTHER" id="PTHR45339:SF5">
    <property type="entry name" value="HISTIDINE KINASE"/>
    <property type="match status" value="1"/>
</dbReference>
<evidence type="ECO:0000256" key="15">
    <source>
        <dbReference type="ARBA" id="ARBA00070152"/>
    </source>
</evidence>
<keyword evidence="6" id="KW-0732">Signal</keyword>
<evidence type="ECO:0000256" key="13">
    <source>
        <dbReference type="ARBA" id="ARBA00064003"/>
    </source>
</evidence>
<protein>
    <recommendedName>
        <fullName evidence="14">Sensory/regulatory protein RpfC</fullName>
        <ecNumber evidence="3">2.7.13.3</ecNumber>
    </recommendedName>
    <alternativeName>
        <fullName evidence="15">Virulence sensor protein BvgS</fullName>
    </alternativeName>
</protein>
<keyword evidence="5" id="KW-0808">Transferase</keyword>
<dbReference type="SMART" id="SM00073">
    <property type="entry name" value="HPT"/>
    <property type="match status" value="1"/>
</dbReference>
<dbReference type="InterPro" id="IPR008207">
    <property type="entry name" value="Sig_transdc_His_kin_Hpt_dom"/>
</dbReference>
<evidence type="ECO:0000256" key="4">
    <source>
        <dbReference type="ARBA" id="ARBA00022553"/>
    </source>
</evidence>
<dbReference type="EMBL" id="JAGQDE010000021">
    <property type="protein sequence ID" value="MBQ0961045.1"/>
    <property type="molecule type" value="Genomic_DNA"/>
</dbReference>
<evidence type="ECO:0000256" key="5">
    <source>
        <dbReference type="ARBA" id="ARBA00022679"/>
    </source>
</evidence>
<dbReference type="PROSITE" id="PS50109">
    <property type="entry name" value="HIS_KIN"/>
    <property type="match status" value="1"/>
</dbReference>
<organism evidence="24 25">
    <name type="scientific">Ideonella aquatica</name>
    <dbReference type="NCBI Taxonomy" id="2824119"/>
    <lineage>
        <taxon>Bacteria</taxon>
        <taxon>Pseudomonadati</taxon>
        <taxon>Pseudomonadota</taxon>
        <taxon>Betaproteobacteria</taxon>
        <taxon>Burkholderiales</taxon>
        <taxon>Sphaerotilaceae</taxon>
        <taxon>Ideonella</taxon>
    </lineage>
</organism>
<keyword evidence="10" id="KW-0902">Two-component regulatory system</keyword>
<dbReference type="Gene3D" id="3.30.565.10">
    <property type="entry name" value="Histidine kinase-like ATPase, C-terminal domain"/>
    <property type="match status" value="1"/>
</dbReference>
<dbReference type="CDD" id="cd06225">
    <property type="entry name" value="HAMP"/>
    <property type="match status" value="1"/>
</dbReference>
<gene>
    <name evidence="24" type="ORF">KAK06_18970</name>
</gene>
<evidence type="ECO:0000259" key="21">
    <source>
        <dbReference type="PROSITE" id="PS50110"/>
    </source>
</evidence>
<evidence type="ECO:0000256" key="18">
    <source>
        <dbReference type="SAM" id="Coils"/>
    </source>
</evidence>
<evidence type="ECO:0000256" key="14">
    <source>
        <dbReference type="ARBA" id="ARBA00068150"/>
    </source>
</evidence>
<dbReference type="InterPro" id="IPR036097">
    <property type="entry name" value="HisK_dim/P_sf"/>
</dbReference>
<evidence type="ECO:0000256" key="7">
    <source>
        <dbReference type="ARBA" id="ARBA00022741"/>
    </source>
</evidence>